<proteinExistence type="predicted"/>
<gene>
    <name evidence="3" type="ORF">BDV39DRAFT_205197</name>
</gene>
<sequence>MAAAKTTVKFRADSELMKNQKHAVVMGHQQDFQVLQTVEGDAIFFSIGTDLVLYVTREVQKSSSGWNRTDLSSALGNGKAKSFAVSQNPQTFEVDLALVMAEDGVIRSICPATIPSPVMDDLYMLMTTDDGEVNPLTWFVDIVSNPNDSFQRLGRYYIEPDSPVKWNAHDFPNDIEKGNVSSCLGRRKDDIVDGIYTLGKIGSSQSLIFTPIYNPYDRDSPPNSARLNYPTGSSAMSSSIGKNGMSNLFVAGDSGLYLFPPGHQKDRAEPTLIIPSSPARNTNTFAGATSLRSSTVGSKTAVWGLNQQKELVYATCPSGDELSSTSWSSPLRICTGVSEYAFYLNRKAPANVLFARVGDEKLVQLSQDLQTGMWSSHNITLPATEVKDIVESNTFTTHIKCSDPDGMPVIGESVRLESKQGEPLTINNTYYKISANASIEVQTDETGSITIIQETDSLSAVCFTLICGDQGLIIDPCSKIVEKLSAIKSGCDLSNVQIPNSDGNTKPLVPPDISAASRDSIAKVLPQLLDARSPLPKNGSRAKIEMVNTAETLDEAGLCGVVEVEGELRFCEGKEALEHLEGGISAEGYSAADNWISTAAADFLRFLKTAWNETKSFFVRTVKDFKQLVVEIGGKIYTAILDSVNAVVGAIEFIFKKIKVFFEDLVAWLGFIFNWGDILRTHRVFKNIFKQYAQNIVDKIDNLGVLLESGFDEMQGFIDGKSWEGLEDSGKSIGDTQREAEKEVTGTDSPQSNWAAYHTTNGFPTIAAGASVSGVPVGVNISAIEELIDTLKATVKAEEEHLKRAVQDIKEKVVDQINSLSPIQVVQRILGILSTFLVHTAKNIVLLIVDVIKHFISTLLDYLDTPLEIPVISPIYKKITYGDSLSCIDVVCLIGAIPTTLIYKSTTNKAPFPDNPATNSLIKASSFSEISELLSQPNQSSVHRNTSGCATTTEVLSPAKTVVGVSKMFMFAVAGVKVALGWAKRESGLSGKPVAALSLGLVLAAGSPTIASNFVSINKWTLLADCLLWTSFGNAFLENSGLLHESLTNFITPWATSLLGLIGLVTSTCGYVEKEKLKESDLLGLLSSWYSNIGSMLVPFASLKMFPEIAPVVFLLTLTLAQMGGIASTASGKLLLDE</sequence>
<accession>A0A5N6X415</accession>
<dbReference type="AlphaFoldDB" id="A0A5N6X415"/>
<dbReference type="Proteomes" id="UP000325945">
    <property type="component" value="Unassembled WGS sequence"/>
</dbReference>
<organism evidence="3 4">
    <name type="scientific">Aspergillus sergii</name>
    <dbReference type="NCBI Taxonomy" id="1034303"/>
    <lineage>
        <taxon>Eukaryota</taxon>
        <taxon>Fungi</taxon>
        <taxon>Dikarya</taxon>
        <taxon>Ascomycota</taxon>
        <taxon>Pezizomycotina</taxon>
        <taxon>Eurotiomycetes</taxon>
        <taxon>Eurotiomycetidae</taxon>
        <taxon>Eurotiales</taxon>
        <taxon>Aspergillaceae</taxon>
        <taxon>Aspergillus</taxon>
        <taxon>Aspergillus subgen. Circumdati</taxon>
    </lineage>
</organism>
<feature type="region of interest" description="Disordered" evidence="2">
    <location>
        <begin position="728"/>
        <end position="751"/>
    </location>
</feature>
<evidence type="ECO:0000256" key="2">
    <source>
        <dbReference type="SAM" id="MobiDB-lite"/>
    </source>
</evidence>
<protein>
    <submittedName>
        <fullName evidence="3">Uncharacterized protein</fullName>
    </submittedName>
</protein>
<keyword evidence="1" id="KW-0175">Coiled coil</keyword>
<evidence type="ECO:0000256" key="1">
    <source>
        <dbReference type="SAM" id="Coils"/>
    </source>
</evidence>
<name>A0A5N6X415_9EURO</name>
<feature type="compositionally biased region" description="Basic and acidic residues" evidence="2">
    <location>
        <begin position="728"/>
        <end position="745"/>
    </location>
</feature>
<reference evidence="4" key="1">
    <citation type="submission" date="2019-04" db="EMBL/GenBank/DDBJ databases">
        <title>Friends and foes A comparative genomics studyof 23 Aspergillus species from section Flavi.</title>
        <authorList>
            <consortium name="DOE Joint Genome Institute"/>
            <person name="Kjaerbolling I."/>
            <person name="Vesth T."/>
            <person name="Frisvad J.C."/>
            <person name="Nybo J.L."/>
            <person name="Theobald S."/>
            <person name="Kildgaard S."/>
            <person name="Isbrandt T."/>
            <person name="Kuo A."/>
            <person name="Sato A."/>
            <person name="Lyhne E.K."/>
            <person name="Kogle M.E."/>
            <person name="Wiebenga A."/>
            <person name="Kun R.S."/>
            <person name="Lubbers R.J."/>
            <person name="Makela M.R."/>
            <person name="Barry K."/>
            <person name="Chovatia M."/>
            <person name="Clum A."/>
            <person name="Daum C."/>
            <person name="Haridas S."/>
            <person name="He G."/>
            <person name="LaButti K."/>
            <person name="Lipzen A."/>
            <person name="Mondo S."/>
            <person name="Riley R."/>
            <person name="Salamov A."/>
            <person name="Simmons B.A."/>
            <person name="Magnuson J.K."/>
            <person name="Henrissat B."/>
            <person name="Mortensen U.H."/>
            <person name="Larsen T.O."/>
            <person name="Devries R.P."/>
            <person name="Grigoriev I.V."/>
            <person name="Machida M."/>
            <person name="Baker S.E."/>
            <person name="Andersen M.R."/>
        </authorList>
    </citation>
    <scope>NUCLEOTIDE SEQUENCE [LARGE SCALE GENOMIC DNA]</scope>
    <source>
        <strain evidence="4">CBS 130017</strain>
    </source>
</reference>
<dbReference type="EMBL" id="ML741794">
    <property type="protein sequence ID" value="KAE8327066.1"/>
    <property type="molecule type" value="Genomic_DNA"/>
</dbReference>
<keyword evidence="4" id="KW-1185">Reference proteome</keyword>
<evidence type="ECO:0000313" key="3">
    <source>
        <dbReference type="EMBL" id="KAE8327066.1"/>
    </source>
</evidence>
<feature type="coiled-coil region" evidence="1">
    <location>
        <begin position="781"/>
        <end position="812"/>
    </location>
</feature>
<evidence type="ECO:0000313" key="4">
    <source>
        <dbReference type="Proteomes" id="UP000325945"/>
    </source>
</evidence>